<dbReference type="EMBL" id="PRLG01000014">
    <property type="protein sequence ID" value="PYY29868.1"/>
    <property type="molecule type" value="Genomic_DNA"/>
</dbReference>
<dbReference type="Proteomes" id="UP000247459">
    <property type="component" value="Unassembled WGS sequence"/>
</dbReference>
<name>A0A2W0CQE9_9BACL</name>
<evidence type="ECO:0000313" key="1">
    <source>
        <dbReference type="EMBL" id="PYY29868.1"/>
    </source>
</evidence>
<proteinExistence type="predicted"/>
<sequence>MAPSFAISSAAACPRPEPAPVIKTTFDSKRLLIIHAPLLSELTKCSSILDEKRILNKNTYIGNNKSQKIHLQ</sequence>
<organism evidence="1 2">
    <name type="scientific">Paenibacillus illinoisensis</name>
    <dbReference type="NCBI Taxonomy" id="59845"/>
    <lineage>
        <taxon>Bacteria</taxon>
        <taxon>Bacillati</taxon>
        <taxon>Bacillota</taxon>
        <taxon>Bacilli</taxon>
        <taxon>Bacillales</taxon>
        <taxon>Paenibacillaceae</taxon>
        <taxon>Paenibacillus</taxon>
    </lineage>
</organism>
<accession>A0A2W0CQE9</accession>
<comment type="caution">
    <text evidence="1">The sequence shown here is derived from an EMBL/GenBank/DDBJ whole genome shotgun (WGS) entry which is preliminary data.</text>
</comment>
<gene>
    <name evidence="1" type="ORF">PIL02S_01786</name>
</gene>
<dbReference type="AlphaFoldDB" id="A0A2W0CQE9"/>
<reference evidence="1 2" key="1">
    <citation type="submission" date="2018-01" db="EMBL/GenBank/DDBJ databases">
        <title>Genome sequence of the PGP bacterium Paenibacillus illinoisensis E3.</title>
        <authorList>
            <person name="Rolli E."/>
            <person name="Marasco R."/>
            <person name="Bessem C."/>
            <person name="Michoud G."/>
            <person name="Gaiarsa S."/>
            <person name="Borin S."/>
            <person name="Daffonchio D."/>
        </authorList>
    </citation>
    <scope>NUCLEOTIDE SEQUENCE [LARGE SCALE GENOMIC DNA]</scope>
    <source>
        <strain evidence="1 2">E3</strain>
    </source>
</reference>
<evidence type="ECO:0000313" key="2">
    <source>
        <dbReference type="Proteomes" id="UP000247459"/>
    </source>
</evidence>
<protein>
    <submittedName>
        <fullName evidence="1">Uncharacterized protein</fullName>
    </submittedName>
</protein>